<dbReference type="InterPro" id="IPR011201">
    <property type="entry name" value="Zinc-ribbon_6_bact"/>
</dbReference>
<organism evidence="2 3">
    <name type="scientific">Pseudoxanthobacter soli DSM 19599</name>
    <dbReference type="NCBI Taxonomy" id="1123029"/>
    <lineage>
        <taxon>Bacteria</taxon>
        <taxon>Pseudomonadati</taxon>
        <taxon>Pseudomonadota</taxon>
        <taxon>Alphaproteobacteria</taxon>
        <taxon>Hyphomicrobiales</taxon>
        <taxon>Segnochrobactraceae</taxon>
        <taxon>Pseudoxanthobacter</taxon>
    </lineage>
</organism>
<dbReference type="AlphaFoldDB" id="A0A1M7ZLW6"/>
<sequence length="368" mass="41043">MKLFECSHCHSPIYFENSHCIACGHAVGYDPEAGTMVTLEPSDGAWRGLGGEQKGLLLFCDNAVDGACNWLLPADSDDTLCPACRHNRTLPDLSDTANAERWRRIETAKHYLFYGLLRLGLQHPTRQDDPEEGLAFDFVADVVDAQGNVQRVLTGHDHGLITLNIAEADDAVREERRHAMGEPYRTLLGHFRHEIAHYYWDRLVRDGPMLEECRRVFGDEREDYGAALQRHYSDGPPADWQVNFVSAYATSHPWEDFAETWAHYMHIVDTLETARSFGLTINPRIAGGEQLKAAIAFDPYRSASIEPLMKTWPSVTVAVNALNRSMGQPDVYPFVLSGPIEEKLGFIHALVRASAPRAGTRTAAPASA</sequence>
<reference evidence="2 3" key="1">
    <citation type="submission" date="2016-12" db="EMBL/GenBank/DDBJ databases">
        <authorList>
            <person name="Song W.-J."/>
            <person name="Kurnit D.M."/>
        </authorList>
    </citation>
    <scope>NUCLEOTIDE SEQUENCE [LARGE SCALE GENOMIC DNA]</scope>
    <source>
        <strain evidence="2 3">DSM 19599</strain>
    </source>
</reference>
<dbReference type="Gene3D" id="3.40.390.70">
    <property type="match status" value="1"/>
</dbReference>
<protein>
    <recommendedName>
        <fullName evidence="1">Zinc-ribbon domain-containing protein</fullName>
    </recommendedName>
</protein>
<evidence type="ECO:0000313" key="3">
    <source>
        <dbReference type="Proteomes" id="UP000186406"/>
    </source>
</evidence>
<dbReference type="Pfam" id="PF15887">
    <property type="entry name" value="Peptidase_Mx"/>
    <property type="match status" value="1"/>
</dbReference>
<dbReference type="EMBL" id="FRXO01000004">
    <property type="protein sequence ID" value="SHO65894.1"/>
    <property type="molecule type" value="Genomic_DNA"/>
</dbReference>
<gene>
    <name evidence="2" type="ORF">SAMN02745172_02543</name>
</gene>
<proteinExistence type="predicted"/>
<feature type="domain" description="Zinc-ribbon" evidence="1">
    <location>
        <begin position="3"/>
        <end position="95"/>
    </location>
</feature>
<accession>A0A1M7ZLW6</accession>
<evidence type="ECO:0000259" key="1">
    <source>
        <dbReference type="Pfam" id="PF10005"/>
    </source>
</evidence>
<keyword evidence="3" id="KW-1185">Reference proteome</keyword>
<dbReference type="InterPro" id="IPR031321">
    <property type="entry name" value="UCP012641"/>
</dbReference>
<name>A0A1M7ZLW6_9HYPH</name>
<dbReference type="Proteomes" id="UP000186406">
    <property type="component" value="Unassembled WGS sequence"/>
</dbReference>
<evidence type="ECO:0000313" key="2">
    <source>
        <dbReference type="EMBL" id="SHO65894.1"/>
    </source>
</evidence>
<dbReference type="Pfam" id="PF10005">
    <property type="entry name" value="Zn_ribbon_DZR_6"/>
    <property type="match status" value="1"/>
</dbReference>
<dbReference type="RefSeq" id="WP_073629142.1">
    <property type="nucleotide sequence ID" value="NZ_FRXO01000004.1"/>
</dbReference>
<dbReference type="STRING" id="1123029.SAMN02745172_02543"/>
<dbReference type="OrthoDB" id="256753at2"/>
<dbReference type="PIRSF" id="PIRSF012641">
    <property type="entry name" value="UCP012641"/>
    <property type="match status" value="1"/>
</dbReference>